<dbReference type="EMBL" id="BPLR01019381">
    <property type="protein sequence ID" value="GIX67190.1"/>
    <property type="molecule type" value="Genomic_DNA"/>
</dbReference>
<dbReference type="Proteomes" id="UP001054945">
    <property type="component" value="Unassembled WGS sequence"/>
</dbReference>
<accession>A0AAV4M5R5</accession>
<evidence type="ECO:0000313" key="3">
    <source>
        <dbReference type="Proteomes" id="UP001054945"/>
    </source>
</evidence>
<organism evidence="2 3">
    <name type="scientific">Caerostris extrusa</name>
    <name type="common">Bark spider</name>
    <name type="synonym">Caerostris bankana</name>
    <dbReference type="NCBI Taxonomy" id="172846"/>
    <lineage>
        <taxon>Eukaryota</taxon>
        <taxon>Metazoa</taxon>
        <taxon>Ecdysozoa</taxon>
        <taxon>Arthropoda</taxon>
        <taxon>Chelicerata</taxon>
        <taxon>Arachnida</taxon>
        <taxon>Araneae</taxon>
        <taxon>Araneomorphae</taxon>
        <taxon>Entelegynae</taxon>
        <taxon>Araneoidea</taxon>
        <taxon>Araneidae</taxon>
        <taxon>Caerostris</taxon>
    </lineage>
</organism>
<evidence type="ECO:0000313" key="2">
    <source>
        <dbReference type="EMBL" id="GIX67190.1"/>
    </source>
</evidence>
<proteinExistence type="predicted"/>
<name>A0AAV4M5R5_CAEEX</name>
<reference evidence="2 3" key="1">
    <citation type="submission" date="2021-06" db="EMBL/GenBank/DDBJ databases">
        <title>Caerostris extrusa draft genome.</title>
        <authorList>
            <person name="Kono N."/>
            <person name="Arakawa K."/>
        </authorList>
    </citation>
    <scope>NUCLEOTIDE SEQUENCE [LARGE SCALE GENOMIC DNA]</scope>
</reference>
<evidence type="ECO:0000256" key="1">
    <source>
        <dbReference type="SAM" id="MobiDB-lite"/>
    </source>
</evidence>
<gene>
    <name evidence="2" type="ORF">CEXT_464021</name>
</gene>
<feature type="region of interest" description="Disordered" evidence="1">
    <location>
        <begin position="10"/>
        <end position="30"/>
    </location>
</feature>
<protein>
    <submittedName>
        <fullName evidence="2">Uncharacterized protein</fullName>
    </submittedName>
</protein>
<keyword evidence="3" id="KW-1185">Reference proteome</keyword>
<sequence>MHLSILATRATQKQRRATKAEFHPSPGSERTDLRSLRRCVPTTSYSMKLITRCQAALNYSFMRCEIGGGTVCGLIRNFTCVCNEVRPEELYCYLRVMEM</sequence>
<comment type="caution">
    <text evidence="2">The sequence shown here is derived from an EMBL/GenBank/DDBJ whole genome shotgun (WGS) entry which is preliminary data.</text>
</comment>
<dbReference type="AlphaFoldDB" id="A0AAV4M5R5"/>